<comment type="domain">
    <text evidence="2">The jas domain is required for interaction with COI1.</text>
</comment>
<comment type="similarity">
    <text evidence="1 2">Belongs to the TIFY/JAZ family.</text>
</comment>
<evidence type="ECO:0000259" key="4">
    <source>
        <dbReference type="PROSITE" id="PS51320"/>
    </source>
</evidence>
<feature type="region of interest" description="Disordered" evidence="3">
    <location>
        <begin position="237"/>
        <end position="261"/>
    </location>
</feature>
<comment type="subcellular location">
    <subcellularLocation>
        <location evidence="2">Nucleus</location>
    </subcellularLocation>
</comment>
<dbReference type="InParanoid" id="A0A068TX67"/>
<dbReference type="GO" id="GO:0005634">
    <property type="term" value="C:nucleus"/>
    <property type="evidence" value="ECO:0007669"/>
    <property type="project" value="UniProtKB-SubCell"/>
</dbReference>
<dbReference type="Proteomes" id="UP000295252">
    <property type="component" value="Chromosome III"/>
</dbReference>
<dbReference type="PhylomeDB" id="A0A068TX67"/>
<gene>
    <name evidence="5" type="ORF">GSCOC_T00032930001</name>
</gene>
<dbReference type="GO" id="GO:0009611">
    <property type="term" value="P:response to wounding"/>
    <property type="evidence" value="ECO:0007669"/>
    <property type="project" value="UniProtKB-UniRule"/>
</dbReference>
<feature type="domain" description="Tify" evidence="4">
    <location>
        <begin position="167"/>
        <end position="202"/>
    </location>
</feature>
<dbReference type="PANTHER" id="PTHR33077:SF90">
    <property type="entry name" value="PROTEIN TIFY 7"/>
    <property type="match status" value="1"/>
</dbReference>
<proteinExistence type="inferred from homology"/>
<dbReference type="FunCoup" id="A0A068TX67">
    <property type="interactions" value="470"/>
</dbReference>
<dbReference type="GO" id="GO:0031347">
    <property type="term" value="P:regulation of defense response"/>
    <property type="evidence" value="ECO:0007669"/>
    <property type="project" value="UniProtKB-UniRule"/>
</dbReference>
<accession>A0A068TX67</accession>
<dbReference type="InterPro" id="IPR018467">
    <property type="entry name" value="CCT_CS"/>
</dbReference>
<keyword evidence="6" id="KW-1185">Reference proteome</keyword>
<keyword evidence="2" id="KW-1184">Jasmonic acid signaling pathway</keyword>
<dbReference type="STRING" id="49390.A0A068TX67"/>
<dbReference type="EMBL" id="HG739089">
    <property type="protein sequence ID" value="CDP00831.1"/>
    <property type="molecule type" value="Genomic_DNA"/>
</dbReference>
<dbReference type="OMA" id="NPSYKTH"/>
<dbReference type="InterPro" id="IPR010399">
    <property type="entry name" value="Tify_dom"/>
</dbReference>
<reference evidence="6" key="1">
    <citation type="journal article" date="2014" name="Science">
        <title>The coffee genome provides insight into the convergent evolution of caffeine biosynthesis.</title>
        <authorList>
            <person name="Denoeud F."/>
            <person name="Carretero-Paulet L."/>
            <person name="Dereeper A."/>
            <person name="Droc G."/>
            <person name="Guyot R."/>
            <person name="Pietrella M."/>
            <person name="Zheng C."/>
            <person name="Alberti A."/>
            <person name="Anthony F."/>
            <person name="Aprea G."/>
            <person name="Aury J.M."/>
            <person name="Bento P."/>
            <person name="Bernard M."/>
            <person name="Bocs S."/>
            <person name="Campa C."/>
            <person name="Cenci A."/>
            <person name="Combes M.C."/>
            <person name="Crouzillat D."/>
            <person name="Da Silva C."/>
            <person name="Daddiego L."/>
            <person name="De Bellis F."/>
            <person name="Dussert S."/>
            <person name="Garsmeur O."/>
            <person name="Gayraud T."/>
            <person name="Guignon V."/>
            <person name="Jahn K."/>
            <person name="Jamilloux V."/>
            <person name="Joet T."/>
            <person name="Labadie K."/>
            <person name="Lan T."/>
            <person name="Leclercq J."/>
            <person name="Lepelley M."/>
            <person name="Leroy T."/>
            <person name="Li L.T."/>
            <person name="Librado P."/>
            <person name="Lopez L."/>
            <person name="Munoz A."/>
            <person name="Noel B."/>
            <person name="Pallavicini A."/>
            <person name="Perrotta G."/>
            <person name="Poncet V."/>
            <person name="Pot D."/>
            <person name="Priyono X."/>
            <person name="Rigoreau M."/>
            <person name="Rouard M."/>
            <person name="Rozas J."/>
            <person name="Tranchant-Dubreuil C."/>
            <person name="VanBuren R."/>
            <person name="Zhang Q."/>
            <person name="Andrade A.C."/>
            <person name="Argout X."/>
            <person name="Bertrand B."/>
            <person name="de Kochko A."/>
            <person name="Graziosi G."/>
            <person name="Henry R.J."/>
            <person name="Jayarama X."/>
            <person name="Ming R."/>
            <person name="Nagai C."/>
            <person name="Rounsley S."/>
            <person name="Sankoff D."/>
            <person name="Giuliano G."/>
            <person name="Albert V.A."/>
            <person name="Wincker P."/>
            <person name="Lashermes P."/>
        </authorList>
    </citation>
    <scope>NUCLEOTIDE SEQUENCE [LARGE SCALE GENOMIC DNA]</scope>
    <source>
        <strain evidence="6">cv. DH200-94</strain>
    </source>
</reference>
<evidence type="ECO:0000256" key="1">
    <source>
        <dbReference type="ARBA" id="ARBA00008614"/>
    </source>
</evidence>
<dbReference type="SMART" id="SM00979">
    <property type="entry name" value="TIFY"/>
    <property type="match status" value="1"/>
</dbReference>
<name>A0A068TX67_COFCA</name>
<evidence type="ECO:0000313" key="5">
    <source>
        <dbReference type="EMBL" id="CDP00831.1"/>
    </source>
</evidence>
<organism evidence="5 6">
    <name type="scientific">Coffea canephora</name>
    <name type="common">Robusta coffee</name>
    <dbReference type="NCBI Taxonomy" id="49390"/>
    <lineage>
        <taxon>Eukaryota</taxon>
        <taxon>Viridiplantae</taxon>
        <taxon>Streptophyta</taxon>
        <taxon>Embryophyta</taxon>
        <taxon>Tracheophyta</taxon>
        <taxon>Spermatophyta</taxon>
        <taxon>Magnoliopsida</taxon>
        <taxon>eudicotyledons</taxon>
        <taxon>Gunneridae</taxon>
        <taxon>Pentapetalae</taxon>
        <taxon>asterids</taxon>
        <taxon>lamiids</taxon>
        <taxon>Gentianales</taxon>
        <taxon>Rubiaceae</taxon>
        <taxon>Ixoroideae</taxon>
        <taxon>Gardenieae complex</taxon>
        <taxon>Bertiereae - Coffeeae clade</taxon>
        <taxon>Coffeeae</taxon>
        <taxon>Coffea</taxon>
    </lineage>
</organism>
<dbReference type="PROSITE" id="PS51320">
    <property type="entry name" value="TIFY"/>
    <property type="match status" value="1"/>
</dbReference>
<evidence type="ECO:0000256" key="2">
    <source>
        <dbReference type="RuleBase" id="RU369065"/>
    </source>
</evidence>
<dbReference type="Pfam" id="PF06200">
    <property type="entry name" value="tify"/>
    <property type="match status" value="1"/>
</dbReference>
<dbReference type="AlphaFoldDB" id="A0A068TX67"/>
<dbReference type="GO" id="GO:2000022">
    <property type="term" value="P:regulation of jasmonic acid mediated signaling pathway"/>
    <property type="evidence" value="ECO:0007669"/>
    <property type="project" value="UniProtKB-UniRule"/>
</dbReference>
<protein>
    <recommendedName>
        <fullName evidence="2">Protein TIFY</fullName>
    </recommendedName>
    <alternativeName>
        <fullName evidence="2">Jasmonate ZIM domain-containing protein</fullName>
    </alternativeName>
</protein>
<comment type="function">
    <text evidence="2">Repressor of jasmonate responses.</text>
</comment>
<dbReference type="Gramene" id="CDP00831">
    <property type="protein sequence ID" value="CDP00831"/>
    <property type="gene ID" value="GSCOC_T00032930001"/>
</dbReference>
<dbReference type="Pfam" id="PF09425">
    <property type="entry name" value="Jas_motif"/>
    <property type="match status" value="1"/>
</dbReference>
<feature type="compositionally biased region" description="Low complexity" evidence="3">
    <location>
        <begin position="237"/>
        <end position="248"/>
    </location>
</feature>
<dbReference type="InterPro" id="IPR040390">
    <property type="entry name" value="TIFY/JAZ"/>
</dbReference>
<evidence type="ECO:0000256" key="3">
    <source>
        <dbReference type="SAM" id="MobiDB-lite"/>
    </source>
</evidence>
<dbReference type="PANTHER" id="PTHR33077">
    <property type="entry name" value="PROTEIN TIFY 4A-RELATED-RELATED"/>
    <property type="match status" value="1"/>
</dbReference>
<keyword evidence="2" id="KW-0539">Nucleus</keyword>
<dbReference type="OrthoDB" id="1939212at2759"/>
<sequence length="364" mass="38033">MERDFLGLNLKDSVIVVKEEAVEGFKDSGLVRSSGVPWPLSNKVSALAPFVPFKTSHDEKMPKVNSDHLASSGYMVMSSADAFDIKRQSGEAQNIHHVHLTHDAKMLPICMSNPFLKTHFAGAGQNLAGASLKQQFIGGVPVAAPCSFVASSSFVAGTTEPWFSTKASGGAAQLTIFYGGTVNVFDDITPEKAQAVMLLAGNACNMAQTRLPVQPPASKFACGDAAFVNQTIHPQSSSALSSPISVSSHPVGQSGVGSSNNDELKVSKTAGMSTNLVNKVEPLNMVASLGPVTSTTMIPSAVPQARKASLARFLEKRKERALNSSPYNPNKKSAGCSIPDSIIAGSPAASIAGSSLLSTSNEMP</sequence>
<evidence type="ECO:0000313" key="6">
    <source>
        <dbReference type="Proteomes" id="UP000295252"/>
    </source>
</evidence>